<organism evidence="1 2">
    <name type="scientific">Ampelomyces quisqualis</name>
    <name type="common">Powdery mildew agent</name>
    <dbReference type="NCBI Taxonomy" id="50730"/>
    <lineage>
        <taxon>Eukaryota</taxon>
        <taxon>Fungi</taxon>
        <taxon>Dikarya</taxon>
        <taxon>Ascomycota</taxon>
        <taxon>Pezizomycotina</taxon>
        <taxon>Dothideomycetes</taxon>
        <taxon>Pleosporomycetidae</taxon>
        <taxon>Pleosporales</taxon>
        <taxon>Pleosporineae</taxon>
        <taxon>Phaeosphaeriaceae</taxon>
        <taxon>Ampelomyces</taxon>
    </lineage>
</organism>
<sequence>MIETYNQIFGSFYSISLTIPTATLPITLSTSETLVKIANSLACIPLISTQISTALHHHRQTLYTSISHDPARFLLLSISLQNEAIYTESLIHIIGAHPSWPWPTARAVLPPSILAIVTRKSAQLSILCTEISRELLLTTFTVHNDRPVDAQNHSEFDTWFVVQIFRDTLARSFNALDDNRRPSLRRGSLFRKIGRGGSAWLRIEEASKLMRKIMPSALGSLEEDLEALKDYASGVVEKVARNRSLVDVEKEEVGWLTCVEIGKGDVLWRM</sequence>
<protein>
    <submittedName>
        <fullName evidence="1">Uncharacterized protein</fullName>
    </submittedName>
</protein>
<dbReference type="AlphaFoldDB" id="A0A6A5QJD6"/>
<dbReference type="OrthoDB" id="5280838at2759"/>
<reference evidence="1" key="1">
    <citation type="journal article" date="2020" name="Stud. Mycol.">
        <title>101 Dothideomycetes genomes: a test case for predicting lifestyles and emergence of pathogens.</title>
        <authorList>
            <person name="Haridas S."/>
            <person name="Albert R."/>
            <person name="Binder M."/>
            <person name="Bloem J."/>
            <person name="Labutti K."/>
            <person name="Salamov A."/>
            <person name="Andreopoulos B."/>
            <person name="Baker S."/>
            <person name="Barry K."/>
            <person name="Bills G."/>
            <person name="Bluhm B."/>
            <person name="Cannon C."/>
            <person name="Castanera R."/>
            <person name="Culley D."/>
            <person name="Daum C."/>
            <person name="Ezra D."/>
            <person name="Gonzalez J."/>
            <person name="Henrissat B."/>
            <person name="Kuo A."/>
            <person name="Liang C."/>
            <person name="Lipzen A."/>
            <person name="Lutzoni F."/>
            <person name="Magnuson J."/>
            <person name="Mondo S."/>
            <person name="Nolan M."/>
            <person name="Ohm R."/>
            <person name="Pangilinan J."/>
            <person name="Park H.-J."/>
            <person name="Ramirez L."/>
            <person name="Alfaro M."/>
            <person name="Sun H."/>
            <person name="Tritt A."/>
            <person name="Yoshinaga Y."/>
            <person name="Zwiers L.-H."/>
            <person name="Turgeon B."/>
            <person name="Goodwin S."/>
            <person name="Spatafora J."/>
            <person name="Crous P."/>
            <person name="Grigoriev I."/>
        </authorList>
    </citation>
    <scope>NUCLEOTIDE SEQUENCE</scope>
    <source>
        <strain evidence="1">HMLAC05119</strain>
    </source>
</reference>
<dbReference type="EMBL" id="ML979136">
    <property type="protein sequence ID" value="KAF1915529.1"/>
    <property type="molecule type" value="Genomic_DNA"/>
</dbReference>
<keyword evidence="2" id="KW-1185">Reference proteome</keyword>
<name>A0A6A5QJD6_AMPQU</name>
<proteinExistence type="predicted"/>
<dbReference type="Proteomes" id="UP000800096">
    <property type="component" value="Unassembled WGS sequence"/>
</dbReference>
<evidence type="ECO:0000313" key="1">
    <source>
        <dbReference type="EMBL" id="KAF1915529.1"/>
    </source>
</evidence>
<accession>A0A6A5QJD6</accession>
<dbReference type="PANTHER" id="PTHR38119:SF1">
    <property type="entry name" value="BTB DOMAIN-CONTAINING PROTEIN"/>
    <property type="match status" value="1"/>
</dbReference>
<evidence type="ECO:0000313" key="2">
    <source>
        <dbReference type="Proteomes" id="UP000800096"/>
    </source>
</evidence>
<gene>
    <name evidence="1" type="ORF">BDU57DRAFT_451230</name>
</gene>
<dbReference type="PANTHER" id="PTHR38119">
    <property type="entry name" value="BTB DOMAIN-CONTAINING PROTEIN-RELATED"/>
    <property type="match status" value="1"/>
</dbReference>